<evidence type="ECO:0000259" key="2">
    <source>
        <dbReference type="SMART" id="SM00873"/>
    </source>
</evidence>
<sequence length="269" mass="29573">MYFTHADPVWNAHPRLRAVTLAVDGVLGTTSGHESGRERREALTARVEERLAAASESAMPEIAAWREAFSRMGLKPTQYRCASEALLRRYRKERNLPGFHPLVDYLNVVSMAFAIPIAVFDCDKVTDGITVRHADGSEVHRTFQGETEHPAPEEIVFTDTAGHAHSRRWTFRQSALSVVSKETDRALIVAEALHPTAAEDLAALERELTAGLPEAGVRIVAARRIDTTDRRLEFSYAGGDPAGGNSAVGDSARGDSVRRDSVRRDEETA</sequence>
<keyword evidence="4" id="KW-1185">Reference proteome</keyword>
<organism evidence="3 4">
    <name type="scientific">Streptomyces luteoverticillatus</name>
    <name type="common">Streptoverticillium luteoverticillatus</name>
    <dbReference type="NCBI Taxonomy" id="66425"/>
    <lineage>
        <taxon>Bacteria</taxon>
        <taxon>Bacillati</taxon>
        <taxon>Actinomycetota</taxon>
        <taxon>Actinomycetes</taxon>
        <taxon>Kitasatosporales</taxon>
        <taxon>Streptomycetaceae</taxon>
        <taxon>Streptomyces</taxon>
    </lineage>
</organism>
<dbReference type="Gene3D" id="3.50.40.10">
    <property type="entry name" value="Phenylalanyl-trna Synthetase, Chain B, domain 3"/>
    <property type="match status" value="1"/>
</dbReference>
<reference evidence="3 4" key="1">
    <citation type="submission" date="2018-12" db="EMBL/GenBank/DDBJ databases">
        <title>The whole draft genome of Streptomyce luteoverticillatus CGMCC 15060.</title>
        <authorList>
            <person name="Feng Z."/>
            <person name="Chen G."/>
            <person name="Zhang J."/>
            <person name="Zhu H."/>
            <person name="Yu X."/>
            <person name="Zhang W."/>
            <person name="Zhang X."/>
        </authorList>
    </citation>
    <scope>NUCLEOTIDE SEQUENCE [LARGE SCALE GENOMIC DNA]</scope>
    <source>
        <strain evidence="3 4">CGMCC 15060</strain>
    </source>
</reference>
<dbReference type="GO" id="GO:0003723">
    <property type="term" value="F:RNA binding"/>
    <property type="evidence" value="ECO:0007669"/>
    <property type="project" value="InterPro"/>
</dbReference>
<dbReference type="SMART" id="SM00873">
    <property type="entry name" value="B3_4"/>
    <property type="match status" value="1"/>
</dbReference>
<dbReference type="InterPro" id="IPR020825">
    <property type="entry name" value="Phe-tRNA_synthase-like_B3/B4"/>
</dbReference>
<dbReference type="Pfam" id="PF03483">
    <property type="entry name" value="B3_4"/>
    <property type="match status" value="1"/>
</dbReference>
<feature type="compositionally biased region" description="Basic and acidic residues" evidence="1">
    <location>
        <begin position="252"/>
        <end position="269"/>
    </location>
</feature>
<dbReference type="OrthoDB" id="276580at2"/>
<gene>
    <name evidence="3" type="ORF">EKH77_25360</name>
</gene>
<evidence type="ECO:0000313" key="4">
    <source>
        <dbReference type="Proteomes" id="UP000267900"/>
    </source>
</evidence>
<dbReference type="Proteomes" id="UP000267900">
    <property type="component" value="Chromosome"/>
</dbReference>
<name>A0A3Q9FZ66_STRLT</name>
<accession>A0A3Q9FZ66</accession>
<dbReference type="PANTHER" id="PTHR39209:SF2">
    <property type="entry name" value="CYTOPLASMIC PROTEIN"/>
    <property type="match status" value="1"/>
</dbReference>
<protein>
    <recommendedName>
        <fullName evidence="2">B3/B4 tRNA-binding domain-containing protein</fullName>
    </recommendedName>
</protein>
<dbReference type="RefSeq" id="WP_126916611.1">
    <property type="nucleotide sequence ID" value="NZ_CP034587.1"/>
</dbReference>
<dbReference type="PANTHER" id="PTHR39209">
    <property type="match status" value="1"/>
</dbReference>
<dbReference type="EMBL" id="CP034587">
    <property type="protein sequence ID" value="AZQ74108.1"/>
    <property type="molecule type" value="Genomic_DNA"/>
</dbReference>
<feature type="region of interest" description="Disordered" evidence="1">
    <location>
        <begin position="235"/>
        <end position="269"/>
    </location>
</feature>
<dbReference type="InterPro" id="IPR005146">
    <property type="entry name" value="B3/B4_tRNA-bd"/>
</dbReference>
<dbReference type="SUPFAM" id="SSF56037">
    <property type="entry name" value="PheT/TilS domain"/>
    <property type="match status" value="1"/>
</dbReference>
<dbReference type="GO" id="GO:0004826">
    <property type="term" value="F:phenylalanine-tRNA ligase activity"/>
    <property type="evidence" value="ECO:0007669"/>
    <property type="project" value="InterPro"/>
</dbReference>
<feature type="domain" description="B3/B4 tRNA-binding" evidence="2">
    <location>
        <begin position="63"/>
        <end position="210"/>
    </location>
</feature>
<evidence type="ECO:0000256" key="1">
    <source>
        <dbReference type="SAM" id="MobiDB-lite"/>
    </source>
</evidence>
<proteinExistence type="predicted"/>
<evidence type="ECO:0000313" key="3">
    <source>
        <dbReference type="EMBL" id="AZQ74108.1"/>
    </source>
</evidence>
<dbReference type="AlphaFoldDB" id="A0A3Q9FZ66"/>